<accession>A0A0C4Y026</accession>
<reference evidence="1 2" key="1">
    <citation type="journal article" date="2015" name="Genome Announc.">
        <title>Complete Genome Sequence of Cupriavidus basilensis 4G11, Isolated from the Oak Ridge Field Research Center Site.</title>
        <authorList>
            <person name="Ray J."/>
            <person name="Waters R.J."/>
            <person name="Skerker J.M."/>
            <person name="Kuehl J.V."/>
            <person name="Price M.N."/>
            <person name="Huang J."/>
            <person name="Chakraborty R."/>
            <person name="Arkin A.P."/>
            <person name="Deutschbauer A."/>
        </authorList>
    </citation>
    <scope>NUCLEOTIDE SEQUENCE [LARGE SCALE GENOMIC DNA]</scope>
    <source>
        <strain evidence="1">4G11</strain>
    </source>
</reference>
<sequence length="43" mass="4758">MRQRAGKLGSHQAIDDNHDRFPWLVLLAMDAKACAQIPVKAAL</sequence>
<proteinExistence type="predicted"/>
<dbReference type="EMBL" id="CP010536">
    <property type="protein sequence ID" value="AJG18162.1"/>
    <property type="molecule type" value="Genomic_DNA"/>
</dbReference>
<dbReference type="STRING" id="68895.RR42_m0750"/>
<name>A0A0C4Y026_9BURK</name>
<gene>
    <name evidence="1" type="ORF">RR42_m0750</name>
</gene>
<protein>
    <submittedName>
        <fullName evidence="1">Uncharacterized protein</fullName>
    </submittedName>
</protein>
<keyword evidence="2" id="KW-1185">Reference proteome</keyword>
<organism evidence="1 2">
    <name type="scientific">Cupriavidus basilensis</name>
    <dbReference type="NCBI Taxonomy" id="68895"/>
    <lineage>
        <taxon>Bacteria</taxon>
        <taxon>Pseudomonadati</taxon>
        <taxon>Pseudomonadota</taxon>
        <taxon>Betaproteobacteria</taxon>
        <taxon>Burkholderiales</taxon>
        <taxon>Burkholderiaceae</taxon>
        <taxon>Cupriavidus</taxon>
    </lineage>
</organism>
<dbReference type="Proteomes" id="UP000031843">
    <property type="component" value="Chromosome main"/>
</dbReference>
<dbReference type="KEGG" id="cbw:RR42_m0750"/>
<evidence type="ECO:0000313" key="2">
    <source>
        <dbReference type="Proteomes" id="UP000031843"/>
    </source>
</evidence>
<evidence type="ECO:0000313" key="1">
    <source>
        <dbReference type="EMBL" id="AJG18162.1"/>
    </source>
</evidence>
<dbReference type="AlphaFoldDB" id="A0A0C4Y026"/>